<dbReference type="SUPFAM" id="SSF52540">
    <property type="entry name" value="P-loop containing nucleoside triphosphate hydrolases"/>
    <property type="match status" value="1"/>
</dbReference>
<dbReference type="PANTHER" id="PTHR22674">
    <property type="entry name" value="NTPASE, KAP FAMILY P-LOOP DOMAIN-CONTAINING 1"/>
    <property type="match status" value="1"/>
</dbReference>
<dbReference type="InterPro" id="IPR011646">
    <property type="entry name" value="KAP_P-loop"/>
</dbReference>
<feature type="domain" description="KAP NTPase" evidence="1">
    <location>
        <begin position="15"/>
        <end position="118"/>
    </location>
</feature>
<sequence length="125" mass="14035">MWSDIESKQDFLNYSEASEIVVNVLSNPAMLPISIGVFGSWGTGKSTILNLIEQKLQAEKKEDYILIKFDAWLYQGFDDARAALIEVVTLEIAKLVEDNKTLLDKTKTITKRVNKLRLLAMAAEG</sequence>
<accession>A0A3R9S1J1</accession>
<dbReference type="Proteomes" id="UP000280073">
    <property type="component" value="Unassembled WGS sequence"/>
</dbReference>
<dbReference type="PANTHER" id="PTHR22674:SF6">
    <property type="entry name" value="NTPASE KAP FAMILY P-LOOP DOMAIN-CONTAINING PROTEIN 1"/>
    <property type="match status" value="1"/>
</dbReference>
<dbReference type="Pfam" id="PF07693">
    <property type="entry name" value="KAP_NTPase"/>
    <property type="match status" value="1"/>
</dbReference>
<name>A0A3R9S1J1_ACIBA</name>
<organism evidence="2 3">
    <name type="scientific">Acinetobacter baumannii</name>
    <dbReference type="NCBI Taxonomy" id="470"/>
    <lineage>
        <taxon>Bacteria</taxon>
        <taxon>Pseudomonadati</taxon>
        <taxon>Pseudomonadota</taxon>
        <taxon>Gammaproteobacteria</taxon>
        <taxon>Moraxellales</taxon>
        <taxon>Moraxellaceae</taxon>
        <taxon>Acinetobacter</taxon>
        <taxon>Acinetobacter calcoaceticus/baumannii complex</taxon>
    </lineage>
</organism>
<dbReference type="InterPro" id="IPR027417">
    <property type="entry name" value="P-loop_NTPase"/>
</dbReference>
<proteinExistence type="predicted"/>
<evidence type="ECO:0000313" key="2">
    <source>
        <dbReference type="EMBL" id="RSR47335.1"/>
    </source>
</evidence>
<dbReference type="InterPro" id="IPR052754">
    <property type="entry name" value="NTPase_KAP_P-loop"/>
</dbReference>
<evidence type="ECO:0000313" key="3">
    <source>
        <dbReference type="Proteomes" id="UP000280073"/>
    </source>
</evidence>
<reference evidence="2 3" key="1">
    <citation type="submission" date="2018-10" db="EMBL/GenBank/DDBJ databases">
        <title>GWAS and RNA-Seq identify cryptic mechanisms of antimicrobial resistance in Acinetobacter baumannii.</title>
        <authorList>
            <person name="Sahl J.W."/>
        </authorList>
    </citation>
    <scope>NUCLEOTIDE SEQUENCE [LARGE SCALE GENOMIC DNA]</scope>
    <source>
        <strain evidence="2 3">TG28175</strain>
    </source>
</reference>
<dbReference type="Gene3D" id="3.40.50.300">
    <property type="entry name" value="P-loop containing nucleotide triphosphate hydrolases"/>
    <property type="match status" value="1"/>
</dbReference>
<dbReference type="AlphaFoldDB" id="A0A3R9S1J1"/>
<evidence type="ECO:0000259" key="1">
    <source>
        <dbReference type="Pfam" id="PF07693"/>
    </source>
</evidence>
<comment type="caution">
    <text evidence="2">The sequence shown here is derived from an EMBL/GenBank/DDBJ whole genome shotgun (WGS) entry which is preliminary data.</text>
</comment>
<feature type="non-terminal residue" evidence="2">
    <location>
        <position position="125"/>
    </location>
</feature>
<gene>
    <name evidence="2" type="ORF">EA686_19235</name>
</gene>
<protein>
    <submittedName>
        <fullName evidence="2">NTPase KAP</fullName>
    </submittedName>
</protein>
<dbReference type="EMBL" id="RFDI01001234">
    <property type="protein sequence ID" value="RSR47335.1"/>
    <property type="molecule type" value="Genomic_DNA"/>
</dbReference>